<name>A0A5C4JSG9_9HYPH</name>
<feature type="active site" description="Proton donor" evidence="2">
    <location>
        <position position="204"/>
    </location>
</feature>
<dbReference type="InterPro" id="IPR026285">
    <property type="entry name" value="TenA_E"/>
</dbReference>
<dbReference type="SUPFAM" id="SSF48613">
    <property type="entry name" value="Heme oxygenase-like"/>
    <property type="match status" value="1"/>
</dbReference>
<keyword evidence="1" id="KW-0378">Hydrolase</keyword>
<sequence>MEKLSDFILRENRTVFDEMVGHRFVEDIKADTLPTSAFERYLVFEGAFVETAISIFAYATAKAETMTDRRWLIGVLDALANSQIAYFEKTFAARGIDVAGFDVDIPAVARFRDGMLAIARDGGFIDTIAAMFAAEWMYWTWSQQVEQNRISDPLLAEWIGLHTDETFAAQAIWLKDRLNVAGEALSEAERAHLSAVFGEAMRLEIDFHSAVYEEDNAT</sequence>
<comment type="similarity">
    <text evidence="1">Belongs to the TenA family.</text>
</comment>
<dbReference type="Proteomes" id="UP000307874">
    <property type="component" value="Unassembled WGS sequence"/>
</dbReference>
<dbReference type="PANTHER" id="PTHR43198">
    <property type="entry name" value="BIFUNCTIONAL TH2 PROTEIN"/>
    <property type="match status" value="1"/>
</dbReference>
<dbReference type="Pfam" id="PF03070">
    <property type="entry name" value="TENA_THI-4"/>
    <property type="match status" value="1"/>
</dbReference>
<reference evidence="4 5" key="2">
    <citation type="submission" date="2019-06" db="EMBL/GenBank/DDBJ databases">
        <title>Martelella lutilitoris sp. nov., isolated from a tidal mudflat.</title>
        <authorList>
            <person name="Kim Y.-J."/>
        </authorList>
    </citation>
    <scope>NUCLEOTIDE SEQUENCE [LARGE SCALE GENOMIC DNA]</scope>
    <source>
        <strain evidence="4 5">GH2-6</strain>
    </source>
</reference>
<dbReference type="PANTHER" id="PTHR43198:SF2">
    <property type="entry name" value="SI:CH1073-67J19.1-RELATED"/>
    <property type="match status" value="1"/>
</dbReference>
<dbReference type="AlphaFoldDB" id="A0A5C4JSG9"/>
<dbReference type="CDD" id="cd19358">
    <property type="entry name" value="TenA_E_Spr0628-like"/>
    <property type="match status" value="1"/>
</dbReference>
<comment type="function">
    <text evidence="1">Catalyzes an amino-pyrimidine hydrolysis reaction at the C5' of the pyrimidine moiety of thiamine compounds, a reaction that is part of a thiamine salvage pathway. Thus, catalyzes the conversion of 4-amino-5-aminomethyl-2-methylpyrimidine to 4-amino-5-hydroxymethyl-2-methylpyrimidine (HMP).</text>
</comment>
<evidence type="ECO:0000256" key="1">
    <source>
        <dbReference type="PIRNR" id="PIRNR003170"/>
    </source>
</evidence>
<evidence type="ECO:0000313" key="5">
    <source>
        <dbReference type="Proteomes" id="UP000307874"/>
    </source>
</evidence>
<dbReference type="PIRSF" id="PIRSF003170">
    <property type="entry name" value="Pet18p"/>
    <property type="match status" value="1"/>
</dbReference>
<proteinExistence type="inferred from homology"/>
<dbReference type="EMBL" id="VCLB01000005">
    <property type="protein sequence ID" value="TNB48114.1"/>
    <property type="molecule type" value="Genomic_DNA"/>
</dbReference>
<comment type="catalytic activity">
    <reaction evidence="1">
        <text>4-amino-5-aminomethyl-2-methylpyrimidine + H2O = 4-amino-5-hydroxymethyl-2-methylpyrimidine + NH4(+)</text>
        <dbReference type="Rhea" id="RHEA:31799"/>
        <dbReference type="ChEBI" id="CHEBI:15377"/>
        <dbReference type="ChEBI" id="CHEBI:16892"/>
        <dbReference type="ChEBI" id="CHEBI:28938"/>
        <dbReference type="ChEBI" id="CHEBI:63416"/>
        <dbReference type="EC" id="3.5.99.2"/>
    </reaction>
</comment>
<gene>
    <name evidence="4" type="ORF">FF124_11090</name>
</gene>
<evidence type="ECO:0000313" key="4">
    <source>
        <dbReference type="EMBL" id="TNB48114.1"/>
    </source>
</evidence>
<dbReference type="GO" id="GO:0050334">
    <property type="term" value="F:thiaminase activity"/>
    <property type="evidence" value="ECO:0007669"/>
    <property type="project" value="UniProtKB-UniRule"/>
</dbReference>
<dbReference type="Gene3D" id="1.20.910.10">
    <property type="entry name" value="Heme oxygenase-like"/>
    <property type="match status" value="1"/>
</dbReference>
<dbReference type="GO" id="GO:0005829">
    <property type="term" value="C:cytosol"/>
    <property type="evidence" value="ECO:0007669"/>
    <property type="project" value="TreeGrafter"/>
</dbReference>
<dbReference type="InterPro" id="IPR016084">
    <property type="entry name" value="Haem_Oase-like_multi-hlx"/>
</dbReference>
<accession>A0A5C4JSG9</accession>
<organism evidence="4 5">
    <name type="scientific">Martelella lutilitoris</name>
    <dbReference type="NCBI Taxonomy" id="2583532"/>
    <lineage>
        <taxon>Bacteria</taxon>
        <taxon>Pseudomonadati</taxon>
        <taxon>Pseudomonadota</taxon>
        <taxon>Alphaproteobacteria</taxon>
        <taxon>Hyphomicrobiales</taxon>
        <taxon>Aurantimonadaceae</taxon>
        <taxon>Martelella</taxon>
    </lineage>
</organism>
<dbReference type="RefSeq" id="WP_138748540.1">
    <property type="nucleotide sequence ID" value="NZ_VCLB01000005.1"/>
</dbReference>
<dbReference type="EC" id="3.5.99.2" evidence="1"/>
<dbReference type="InterPro" id="IPR050967">
    <property type="entry name" value="Thiamine_Salvage_TenA"/>
</dbReference>
<keyword evidence="5" id="KW-1185">Reference proteome</keyword>
<evidence type="ECO:0000256" key="2">
    <source>
        <dbReference type="PIRSR" id="PIRSR003170-1"/>
    </source>
</evidence>
<evidence type="ECO:0000259" key="3">
    <source>
        <dbReference type="Pfam" id="PF03070"/>
    </source>
</evidence>
<dbReference type="UniPathway" id="UPA00060"/>
<comment type="caution">
    <text evidence="4">The sequence shown here is derived from an EMBL/GenBank/DDBJ whole genome shotgun (WGS) entry which is preliminary data.</text>
</comment>
<keyword evidence="1" id="KW-0784">Thiamine biosynthesis</keyword>
<comment type="pathway">
    <text evidence="1">Cofactor biosynthesis; thiamine diphosphate biosynthesis.</text>
</comment>
<feature type="domain" description="Thiaminase-2/PQQC" evidence="3">
    <location>
        <begin position="17"/>
        <end position="213"/>
    </location>
</feature>
<protein>
    <recommendedName>
        <fullName evidence="1">Aminopyrimidine aminohydrolase</fullName>
        <ecNumber evidence="1">3.5.99.2</ecNumber>
    </recommendedName>
</protein>
<dbReference type="GO" id="GO:0009228">
    <property type="term" value="P:thiamine biosynthetic process"/>
    <property type="evidence" value="ECO:0007669"/>
    <property type="project" value="UniProtKB-KW"/>
</dbReference>
<reference evidence="4 5" key="1">
    <citation type="submission" date="2019-05" db="EMBL/GenBank/DDBJ databases">
        <authorList>
            <person name="Lee S.D."/>
        </authorList>
    </citation>
    <scope>NUCLEOTIDE SEQUENCE [LARGE SCALE GENOMIC DNA]</scope>
    <source>
        <strain evidence="4 5">GH2-6</strain>
    </source>
</reference>
<dbReference type="GO" id="GO:0009229">
    <property type="term" value="P:thiamine diphosphate biosynthetic process"/>
    <property type="evidence" value="ECO:0007669"/>
    <property type="project" value="UniProtKB-UniPathway"/>
</dbReference>
<dbReference type="OrthoDB" id="34166at2"/>
<dbReference type="InterPro" id="IPR004305">
    <property type="entry name" value="Thiaminase-2/PQQC"/>
</dbReference>
<comment type="catalytic activity">
    <reaction evidence="1">
        <text>thiamine + H2O = 5-(2-hydroxyethyl)-4-methylthiazole + 4-amino-5-hydroxymethyl-2-methylpyrimidine + H(+)</text>
        <dbReference type="Rhea" id="RHEA:17509"/>
        <dbReference type="ChEBI" id="CHEBI:15377"/>
        <dbReference type="ChEBI" id="CHEBI:15378"/>
        <dbReference type="ChEBI" id="CHEBI:16892"/>
        <dbReference type="ChEBI" id="CHEBI:17957"/>
        <dbReference type="ChEBI" id="CHEBI:18385"/>
        <dbReference type="EC" id="3.5.99.2"/>
    </reaction>
</comment>